<dbReference type="PANTHER" id="PTHR35841">
    <property type="entry name" value="PHOSPHONATES-BINDING PERIPLASMIC PROTEIN"/>
    <property type="match status" value="1"/>
</dbReference>
<evidence type="ECO:0000313" key="4">
    <source>
        <dbReference type="EMBL" id="MCC3144601.1"/>
    </source>
</evidence>
<evidence type="ECO:0000256" key="1">
    <source>
        <dbReference type="ARBA" id="ARBA00007162"/>
    </source>
</evidence>
<keyword evidence="2" id="KW-0732">Signal</keyword>
<dbReference type="AlphaFoldDB" id="A0AAW4X026"/>
<keyword evidence="5" id="KW-1185">Reference proteome</keyword>
<dbReference type="InterPro" id="IPR001638">
    <property type="entry name" value="Solute-binding_3/MltF_N"/>
</dbReference>
<dbReference type="InterPro" id="IPR005770">
    <property type="entry name" value="PhnD"/>
</dbReference>
<name>A0AAW4X026_9FIRM</name>
<dbReference type="Gene3D" id="3.40.190.10">
    <property type="entry name" value="Periplasmic binding protein-like II"/>
    <property type="match status" value="2"/>
</dbReference>
<dbReference type="SUPFAM" id="SSF53850">
    <property type="entry name" value="Periplasmic binding protein-like II"/>
    <property type="match status" value="1"/>
</dbReference>
<dbReference type="Pfam" id="PF12974">
    <property type="entry name" value="Phosphonate-bd"/>
    <property type="match status" value="1"/>
</dbReference>
<protein>
    <submittedName>
        <fullName evidence="4">Phosphate/phosphite/phosphonate ABC transporter substrate-binding protein</fullName>
    </submittedName>
</protein>
<feature type="domain" description="Solute-binding protein family 3/N-terminal" evidence="3">
    <location>
        <begin position="29"/>
        <end position="259"/>
    </location>
</feature>
<dbReference type="SMART" id="SM00062">
    <property type="entry name" value="PBPb"/>
    <property type="match status" value="1"/>
</dbReference>
<evidence type="ECO:0000256" key="2">
    <source>
        <dbReference type="ARBA" id="ARBA00022729"/>
    </source>
</evidence>
<comment type="similarity">
    <text evidence="1">Belongs to the phosphate/phosphite/phosphonate binding protein family.</text>
</comment>
<dbReference type="PANTHER" id="PTHR35841:SF1">
    <property type="entry name" value="PHOSPHONATES-BINDING PERIPLASMIC PROTEIN"/>
    <property type="match status" value="1"/>
</dbReference>
<dbReference type="GO" id="GO:0055085">
    <property type="term" value="P:transmembrane transport"/>
    <property type="evidence" value="ECO:0007669"/>
    <property type="project" value="InterPro"/>
</dbReference>
<gene>
    <name evidence="4" type="ORF">LJ207_04585</name>
</gene>
<dbReference type="GO" id="GO:0043190">
    <property type="term" value="C:ATP-binding cassette (ABC) transporter complex"/>
    <property type="evidence" value="ECO:0007669"/>
    <property type="project" value="InterPro"/>
</dbReference>
<dbReference type="RefSeq" id="WP_229344504.1">
    <property type="nucleotide sequence ID" value="NZ_JAJFAT010000005.1"/>
</dbReference>
<dbReference type="EMBL" id="JAJFAT010000005">
    <property type="protein sequence ID" value="MCC3144601.1"/>
    <property type="molecule type" value="Genomic_DNA"/>
</dbReference>
<sequence>MQTKIQVYIILFILLFSFIFVQSAFAEESLKFGVPAKRVALSKLESWQPIIDEVSKRSGIELELVITQDHYELIDRMEKGEIDLAYYSPVFYVKAHQQLDCVPLVLRVMYGTPYYRAGFITQKDSEINQLEDLIDKRFALTSKRDSTSGYYIPIDMLRDINIDYQEDLDIIYTGKHENVLRSVSYGYVDAGVIKLFILEEPRNQKYLSEIKIFAHSLYLPASSIAAREGLSVEIMDQMTAAFLSLNTDSVGRESMAGLNFDGFVLSDDKLYDIVRDYMQSFDLID</sequence>
<evidence type="ECO:0000259" key="3">
    <source>
        <dbReference type="SMART" id="SM00062"/>
    </source>
</evidence>
<proteinExistence type="inferred from homology"/>
<dbReference type="Proteomes" id="UP001199296">
    <property type="component" value="Unassembled WGS sequence"/>
</dbReference>
<evidence type="ECO:0000313" key="5">
    <source>
        <dbReference type="Proteomes" id="UP001199296"/>
    </source>
</evidence>
<reference evidence="4 5" key="1">
    <citation type="submission" date="2021-10" db="EMBL/GenBank/DDBJ databases">
        <authorList>
            <person name="Grouzdev D.S."/>
            <person name="Pantiukh K.S."/>
            <person name="Krutkina M.S."/>
        </authorList>
    </citation>
    <scope>NUCLEOTIDE SEQUENCE [LARGE SCALE GENOMIC DNA]</scope>
    <source>
        <strain evidence="4 5">Z-7514</strain>
    </source>
</reference>
<organism evidence="4 5">
    <name type="scientific">Halanaerobium polyolivorans</name>
    <dbReference type="NCBI Taxonomy" id="2886943"/>
    <lineage>
        <taxon>Bacteria</taxon>
        <taxon>Bacillati</taxon>
        <taxon>Bacillota</taxon>
        <taxon>Clostridia</taxon>
        <taxon>Halanaerobiales</taxon>
        <taxon>Halanaerobiaceae</taxon>
        <taxon>Halanaerobium</taxon>
    </lineage>
</organism>
<comment type="caution">
    <text evidence="4">The sequence shown here is derived from an EMBL/GenBank/DDBJ whole genome shotgun (WGS) entry which is preliminary data.</text>
</comment>
<dbReference type="NCBIfam" id="TIGR01098">
    <property type="entry name" value="3A0109s03R"/>
    <property type="match status" value="1"/>
</dbReference>
<accession>A0AAW4X026</accession>